<dbReference type="InterPro" id="IPR036890">
    <property type="entry name" value="HATPase_C_sf"/>
</dbReference>
<keyword evidence="4" id="KW-0808">Transferase</keyword>
<evidence type="ECO:0000313" key="13">
    <source>
        <dbReference type="Proteomes" id="UP000705823"/>
    </source>
</evidence>
<dbReference type="InterPro" id="IPR011006">
    <property type="entry name" value="CheY-like_superfamily"/>
</dbReference>
<feature type="domain" description="Histidine kinase" evidence="8">
    <location>
        <begin position="282"/>
        <end position="472"/>
    </location>
</feature>
<keyword evidence="3 7" id="KW-0597">Phosphoprotein</keyword>
<dbReference type="Pfam" id="PF00512">
    <property type="entry name" value="HisKA"/>
    <property type="match status" value="1"/>
</dbReference>
<proteinExistence type="predicted"/>
<keyword evidence="6" id="KW-0902">Two-component regulatory system</keyword>
<accession>A0A8J8PB10</accession>
<feature type="domain" description="PAS" evidence="10">
    <location>
        <begin position="145"/>
        <end position="218"/>
    </location>
</feature>
<dbReference type="InterPro" id="IPR000700">
    <property type="entry name" value="PAS-assoc_C"/>
</dbReference>
<dbReference type="PROSITE" id="PS50112">
    <property type="entry name" value="PAS"/>
    <property type="match status" value="1"/>
</dbReference>
<dbReference type="PROSITE" id="PS50113">
    <property type="entry name" value="PAC"/>
    <property type="match status" value="1"/>
</dbReference>
<dbReference type="Pfam" id="PF02518">
    <property type="entry name" value="HATPase_c"/>
    <property type="match status" value="1"/>
</dbReference>
<dbReference type="InterPro" id="IPR003661">
    <property type="entry name" value="HisK_dim/P_dom"/>
</dbReference>
<dbReference type="InterPro" id="IPR001610">
    <property type="entry name" value="PAC"/>
</dbReference>
<dbReference type="InterPro" id="IPR005467">
    <property type="entry name" value="His_kinase_dom"/>
</dbReference>
<dbReference type="RefSeq" id="WP_142979973.1">
    <property type="nucleotide sequence ID" value="NZ_RKLU01000004.1"/>
</dbReference>
<dbReference type="CDD" id="cd00156">
    <property type="entry name" value="REC"/>
    <property type="match status" value="1"/>
</dbReference>
<sequence>MTDFSSNTPKESIHVLHVDDEPDLARMVTENLEAETDRFTVEWTTDPAEVADIVADRTVDCVISDYMMPDMTGLDVLSEVRSVDPDLPFILFTDTGSESVASEAISAGVSDYIIKRRVKEQYTLLANKVANHVDQRRAEIAAERTKQQLHELAENTHDVLFIFSADWTKLEYINSRYEEMFDQSVATLREDPTSFLGAVHPDDVADVKGAMQRSGEGHTQEVTYRIQGDDDEWKWVESHAEPIFEDGAVVRVAGFTHNMTERKQRELELRAKNERLERFASIVSHDLRNPLSVADGYLEMARNEADSDHLETVASALDRMETLISEILVLAREGQEVTETESVVLDTIVQSSWSNIDQQAARLQADTNVYIEADKIRLGQVFENLFRNAIEHGGDDVTITVGVLDDDAGFYVENDGDPIPDGKKNQIFETGFTTNKQGTGFGLAIIKRIVTAHGWDIRATDGADGGARFEITGVEVTPQEQPPEQN</sequence>
<dbReference type="InterPro" id="IPR013655">
    <property type="entry name" value="PAS_fold_3"/>
</dbReference>
<evidence type="ECO:0000259" key="10">
    <source>
        <dbReference type="PROSITE" id="PS50112"/>
    </source>
</evidence>
<evidence type="ECO:0000259" key="11">
    <source>
        <dbReference type="PROSITE" id="PS50113"/>
    </source>
</evidence>
<gene>
    <name evidence="12" type="ORF">EGH24_09780</name>
</gene>
<dbReference type="SMART" id="SM00086">
    <property type="entry name" value="PAC"/>
    <property type="match status" value="1"/>
</dbReference>
<evidence type="ECO:0000256" key="2">
    <source>
        <dbReference type="ARBA" id="ARBA00012438"/>
    </source>
</evidence>
<evidence type="ECO:0000256" key="1">
    <source>
        <dbReference type="ARBA" id="ARBA00000085"/>
    </source>
</evidence>
<dbReference type="Proteomes" id="UP000705823">
    <property type="component" value="Unassembled WGS sequence"/>
</dbReference>
<name>A0A8J8PB10_9EURY</name>
<evidence type="ECO:0000256" key="7">
    <source>
        <dbReference type="PROSITE-ProRule" id="PRU00169"/>
    </source>
</evidence>
<dbReference type="InterPro" id="IPR036097">
    <property type="entry name" value="HisK_dim/P_sf"/>
</dbReference>
<dbReference type="SUPFAM" id="SSF55874">
    <property type="entry name" value="ATPase domain of HSP90 chaperone/DNA topoisomerase II/histidine kinase"/>
    <property type="match status" value="1"/>
</dbReference>
<protein>
    <recommendedName>
        <fullName evidence="2">histidine kinase</fullName>
        <ecNumber evidence="2">2.7.13.3</ecNumber>
    </recommendedName>
</protein>
<dbReference type="InterPro" id="IPR000014">
    <property type="entry name" value="PAS"/>
</dbReference>
<dbReference type="NCBIfam" id="TIGR00229">
    <property type="entry name" value="sensory_box"/>
    <property type="match status" value="1"/>
</dbReference>
<dbReference type="PANTHER" id="PTHR43711:SF1">
    <property type="entry name" value="HISTIDINE KINASE 1"/>
    <property type="match status" value="1"/>
</dbReference>
<dbReference type="Pfam" id="PF08447">
    <property type="entry name" value="PAS_3"/>
    <property type="match status" value="1"/>
</dbReference>
<comment type="catalytic activity">
    <reaction evidence="1">
        <text>ATP + protein L-histidine = ADP + protein N-phospho-L-histidine.</text>
        <dbReference type="EC" id="2.7.13.3"/>
    </reaction>
</comment>
<evidence type="ECO:0000256" key="4">
    <source>
        <dbReference type="ARBA" id="ARBA00022679"/>
    </source>
</evidence>
<evidence type="ECO:0000259" key="8">
    <source>
        <dbReference type="PROSITE" id="PS50109"/>
    </source>
</evidence>
<organism evidence="12 13">
    <name type="scientific">Halonotius terrestris</name>
    <dbReference type="NCBI Taxonomy" id="2487750"/>
    <lineage>
        <taxon>Archaea</taxon>
        <taxon>Methanobacteriati</taxon>
        <taxon>Methanobacteriota</taxon>
        <taxon>Stenosarchaea group</taxon>
        <taxon>Halobacteria</taxon>
        <taxon>Halobacteriales</taxon>
        <taxon>Haloferacaceae</taxon>
        <taxon>Halonotius</taxon>
    </lineage>
</organism>
<dbReference type="InterPro" id="IPR003594">
    <property type="entry name" value="HATPase_dom"/>
</dbReference>
<dbReference type="PRINTS" id="PR00344">
    <property type="entry name" value="BCTRLSENSOR"/>
</dbReference>
<dbReference type="InterPro" id="IPR050736">
    <property type="entry name" value="Sensor_HK_Regulatory"/>
</dbReference>
<dbReference type="Gene3D" id="3.40.50.2300">
    <property type="match status" value="1"/>
</dbReference>
<dbReference type="CDD" id="cd00082">
    <property type="entry name" value="HisKA"/>
    <property type="match status" value="1"/>
</dbReference>
<reference evidence="12" key="1">
    <citation type="submission" date="2019-02" db="EMBL/GenBank/DDBJ databases">
        <title>Halonotius sp. a new haloarchaeum isolated from saline soil.</title>
        <authorList>
            <person name="Duran-Viseras A."/>
            <person name="Sanchez-Porro C."/>
            <person name="Ventosa A."/>
        </authorList>
    </citation>
    <scope>NUCLEOTIDE SEQUENCE</scope>
    <source>
        <strain evidence="12">F15B</strain>
    </source>
</reference>
<dbReference type="PROSITE" id="PS50109">
    <property type="entry name" value="HIS_KIN"/>
    <property type="match status" value="1"/>
</dbReference>
<keyword evidence="13" id="KW-1185">Reference proteome</keyword>
<dbReference type="PROSITE" id="PS50110">
    <property type="entry name" value="RESPONSE_REGULATORY"/>
    <property type="match status" value="1"/>
</dbReference>
<dbReference type="OrthoDB" id="8127at2157"/>
<dbReference type="SUPFAM" id="SSF55785">
    <property type="entry name" value="PYP-like sensor domain (PAS domain)"/>
    <property type="match status" value="1"/>
</dbReference>
<dbReference type="SUPFAM" id="SSF47384">
    <property type="entry name" value="Homodimeric domain of signal transducing histidine kinase"/>
    <property type="match status" value="1"/>
</dbReference>
<dbReference type="Gene3D" id="1.10.287.130">
    <property type="match status" value="1"/>
</dbReference>
<dbReference type="SMART" id="SM00448">
    <property type="entry name" value="REC"/>
    <property type="match status" value="1"/>
</dbReference>
<comment type="caution">
    <text evidence="12">The sequence shown here is derived from an EMBL/GenBank/DDBJ whole genome shotgun (WGS) entry which is preliminary data.</text>
</comment>
<dbReference type="Gene3D" id="3.30.450.20">
    <property type="entry name" value="PAS domain"/>
    <property type="match status" value="1"/>
</dbReference>
<dbReference type="Gene3D" id="3.30.565.10">
    <property type="entry name" value="Histidine kinase-like ATPase, C-terminal domain"/>
    <property type="match status" value="1"/>
</dbReference>
<dbReference type="SMART" id="SM00387">
    <property type="entry name" value="HATPase_c"/>
    <property type="match status" value="1"/>
</dbReference>
<dbReference type="Pfam" id="PF00072">
    <property type="entry name" value="Response_reg"/>
    <property type="match status" value="1"/>
</dbReference>
<feature type="domain" description="Response regulatory" evidence="9">
    <location>
        <begin position="14"/>
        <end position="130"/>
    </location>
</feature>
<dbReference type="InterPro" id="IPR035965">
    <property type="entry name" value="PAS-like_dom_sf"/>
</dbReference>
<keyword evidence="5" id="KW-0418">Kinase</keyword>
<feature type="domain" description="PAC" evidence="11">
    <location>
        <begin position="220"/>
        <end position="271"/>
    </location>
</feature>
<dbReference type="CDD" id="cd00130">
    <property type="entry name" value="PAS"/>
    <property type="match status" value="1"/>
</dbReference>
<dbReference type="InterPro" id="IPR004358">
    <property type="entry name" value="Sig_transdc_His_kin-like_C"/>
</dbReference>
<dbReference type="SMART" id="SM00388">
    <property type="entry name" value="HisKA"/>
    <property type="match status" value="1"/>
</dbReference>
<evidence type="ECO:0000256" key="3">
    <source>
        <dbReference type="ARBA" id="ARBA00022553"/>
    </source>
</evidence>
<dbReference type="AlphaFoldDB" id="A0A8J8PB10"/>
<dbReference type="EC" id="2.7.13.3" evidence="2"/>
<evidence type="ECO:0000256" key="6">
    <source>
        <dbReference type="ARBA" id="ARBA00023012"/>
    </source>
</evidence>
<dbReference type="SUPFAM" id="SSF52172">
    <property type="entry name" value="CheY-like"/>
    <property type="match status" value="1"/>
</dbReference>
<evidence type="ECO:0000259" key="9">
    <source>
        <dbReference type="PROSITE" id="PS50110"/>
    </source>
</evidence>
<feature type="modified residue" description="4-aspartylphosphate" evidence="7">
    <location>
        <position position="65"/>
    </location>
</feature>
<dbReference type="PANTHER" id="PTHR43711">
    <property type="entry name" value="TWO-COMPONENT HISTIDINE KINASE"/>
    <property type="match status" value="1"/>
</dbReference>
<evidence type="ECO:0000313" key="12">
    <source>
        <dbReference type="EMBL" id="TQQ79781.1"/>
    </source>
</evidence>
<dbReference type="EMBL" id="RKLU01000004">
    <property type="protein sequence ID" value="TQQ79781.1"/>
    <property type="molecule type" value="Genomic_DNA"/>
</dbReference>
<dbReference type="GO" id="GO:0000155">
    <property type="term" value="F:phosphorelay sensor kinase activity"/>
    <property type="evidence" value="ECO:0007669"/>
    <property type="project" value="InterPro"/>
</dbReference>
<dbReference type="InterPro" id="IPR001789">
    <property type="entry name" value="Sig_transdc_resp-reg_receiver"/>
</dbReference>
<evidence type="ECO:0000256" key="5">
    <source>
        <dbReference type="ARBA" id="ARBA00022777"/>
    </source>
</evidence>